<evidence type="ECO:0000256" key="4">
    <source>
        <dbReference type="ARBA" id="ARBA00022989"/>
    </source>
</evidence>
<keyword evidence="5 7" id="KW-0472">Membrane</keyword>
<feature type="transmembrane region" description="Helical" evidence="7">
    <location>
        <begin position="215"/>
        <end position="236"/>
    </location>
</feature>
<dbReference type="SUPFAM" id="SSF103473">
    <property type="entry name" value="MFS general substrate transporter"/>
    <property type="match status" value="1"/>
</dbReference>
<feature type="transmembrane region" description="Helical" evidence="7">
    <location>
        <begin position="97"/>
        <end position="117"/>
    </location>
</feature>
<keyword evidence="2" id="KW-0813">Transport</keyword>
<sequence length="539" mass="59552">MSGSDPPSQRSSSDDDDYVFDPLPVADHPPRSPSPLANHPINPVFEKRVLRKVDRRLLPILAVLNALAYLDASNLPSARLLGAADELGLDIGRRYNIINLIFFVPFISLQLPSNLAISRVGAPTWLGINAILLGALTISMGFVGDWREFVGCRLLIGFLEAIILPSCVYLISTWYTRRELHFRFAVFYSATVFVSAFGNIVNYSFSKVHSGSMQGWRWILVLEGVITVIASLYGTITSLDFPDKRVHANERFFGRDERRLVQQRIREDRQDEQFDGFSGEKFLAYARDANVWLFGLMMFCAMMPVYAYFSVSMTIYYSLFIGRSDASQVCFGLDAVSNFLVSYSWSMQTPFLHRRENLSLVDTQALYIPVGLFACVVVLAAPVYARLRGSALTPVVVFLFLMTLLGLCLIAYPNARAARYLGCFLAYAGAQANVPTILAHQAINTRTYSKRAITGAIVLSLGSAGGLLGSALFPPQDTSYTTGLSIAIGLQLLGALATISLSSRMRKANEAAKKTQSNVPYFIEGLEGFEYCEIASVVI</sequence>
<dbReference type="GO" id="GO:0016020">
    <property type="term" value="C:membrane"/>
    <property type="evidence" value="ECO:0007669"/>
    <property type="project" value="UniProtKB-SubCell"/>
</dbReference>
<keyword evidence="3 7" id="KW-0812">Transmembrane</keyword>
<evidence type="ECO:0000256" key="6">
    <source>
        <dbReference type="SAM" id="MobiDB-lite"/>
    </source>
</evidence>
<dbReference type="GO" id="GO:0022857">
    <property type="term" value="F:transmembrane transporter activity"/>
    <property type="evidence" value="ECO:0007669"/>
    <property type="project" value="InterPro"/>
</dbReference>
<feature type="transmembrane region" description="Helical" evidence="7">
    <location>
        <begin position="479"/>
        <end position="499"/>
    </location>
</feature>
<gene>
    <name evidence="9" type="ORF">SCHPADRAFT_999484</name>
</gene>
<dbReference type="InterPro" id="IPR036259">
    <property type="entry name" value="MFS_trans_sf"/>
</dbReference>
<feature type="transmembrane region" description="Helical" evidence="7">
    <location>
        <begin position="181"/>
        <end position="203"/>
    </location>
</feature>
<dbReference type="STRING" id="27342.A0A0H2RFA1"/>
<reference evidence="9 10" key="1">
    <citation type="submission" date="2015-04" db="EMBL/GenBank/DDBJ databases">
        <title>Complete genome sequence of Schizopora paradoxa KUC8140, a cosmopolitan wood degrader in East Asia.</title>
        <authorList>
            <consortium name="DOE Joint Genome Institute"/>
            <person name="Min B."/>
            <person name="Park H."/>
            <person name="Jang Y."/>
            <person name="Kim J.-J."/>
            <person name="Kim K.H."/>
            <person name="Pangilinan J."/>
            <person name="Lipzen A."/>
            <person name="Riley R."/>
            <person name="Grigoriev I.V."/>
            <person name="Spatafora J.W."/>
            <person name="Choi I.-G."/>
        </authorList>
    </citation>
    <scope>NUCLEOTIDE SEQUENCE [LARGE SCALE GENOMIC DNA]</scope>
    <source>
        <strain evidence="9 10">KUC8140</strain>
    </source>
</reference>
<feature type="region of interest" description="Disordered" evidence="6">
    <location>
        <begin position="1"/>
        <end position="39"/>
    </location>
</feature>
<feature type="domain" description="Major facilitator superfamily (MFS) profile" evidence="8">
    <location>
        <begin position="57"/>
        <end position="506"/>
    </location>
</feature>
<accession>A0A0H2RFA1</accession>
<dbReference type="InParanoid" id="A0A0H2RFA1"/>
<dbReference type="Gene3D" id="1.20.1250.20">
    <property type="entry name" value="MFS general substrate transporter like domains"/>
    <property type="match status" value="1"/>
</dbReference>
<dbReference type="InterPro" id="IPR020846">
    <property type="entry name" value="MFS_dom"/>
</dbReference>
<keyword evidence="10" id="KW-1185">Reference proteome</keyword>
<protein>
    <submittedName>
        <fullName evidence="9">MFS general substrate transporter</fullName>
    </submittedName>
</protein>
<feature type="transmembrane region" description="Helical" evidence="7">
    <location>
        <begin position="291"/>
        <end position="317"/>
    </location>
</feature>
<dbReference type="AlphaFoldDB" id="A0A0H2RFA1"/>
<organism evidence="9 10">
    <name type="scientific">Schizopora paradoxa</name>
    <dbReference type="NCBI Taxonomy" id="27342"/>
    <lineage>
        <taxon>Eukaryota</taxon>
        <taxon>Fungi</taxon>
        <taxon>Dikarya</taxon>
        <taxon>Basidiomycota</taxon>
        <taxon>Agaricomycotina</taxon>
        <taxon>Agaricomycetes</taxon>
        <taxon>Hymenochaetales</taxon>
        <taxon>Schizoporaceae</taxon>
        <taxon>Schizopora</taxon>
    </lineage>
</organism>
<comment type="subcellular location">
    <subcellularLocation>
        <location evidence="1">Membrane</location>
        <topology evidence="1">Multi-pass membrane protein</topology>
    </subcellularLocation>
</comment>
<feature type="transmembrane region" description="Helical" evidence="7">
    <location>
        <begin position="452"/>
        <end position="473"/>
    </location>
</feature>
<evidence type="ECO:0000256" key="7">
    <source>
        <dbReference type="SAM" id="Phobius"/>
    </source>
</evidence>
<feature type="transmembrane region" description="Helical" evidence="7">
    <location>
        <begin position="155"/>
        <end position="175"/>
    </location>
</feature>
<feature type="transmembrane region" description="Helical" evidence="7">
    <location>
        <begin position="366"/>
        <end position="385"/>
    </location>
</feature>
<evidence type="ECO:0000256" key="2">
    <source>
        <dbReference type="ARBA" id="ARBA00022448"/>
    </source>
</evidence>
<evidence type="ECO:0000256" key="3">
    <source>
        <dbReference type="ARBA" id="ARBA00022692"/>
    </source>
</evidence>
<name>A0A0H2RFA1_9AGAM</name>
<feature type="transmembrane region" description="Helical" evidence="7">
    <location>
        <begin position="392"/>
        <end position="412"/>
    </location>
</feature>
<keyword evidence="4 7" id="KW-1133">Transmembrane helix</keyword>
<feature type="transmembrane region" description="Helical" evidence="7">
    <location>
        <begin position="123"/>
        <end position="143"/>
    </location>
</feature>
<evidence type="ECO:0000256" key="5">
    <source>
        <dbReference type="ARBA" id="ARBA00023136"/>
    </source>
</evidence>
<dbReference type="EMBL" id="KQ086023">
    <property type="protein sequence ID" value="KLO10530.1"/>
    <property type="molecule type" value="Genomic_DNA"/>
</dbReference>
<evidence type="ECO:0000259" key="8">
    <source>
        <dbReference type="PROSITE" id="PS50850"/>
    </source>
</evidence>
<proteinExistence type="predicted"/>
<evidence type="ECO:0000313" key="9">
    <source>
        <dbReference type="EMBL" id="KLO10530.1"/>
    </source>
</evidence>
<dbReference type="PANTHER" id="PTHR43791:SF3">
    <property type="entry name" value="MAJOR FACILITATOR SUPERFAMILY (MFS) PROFILE DOMAIN-CONTAINING PROTEIN"/>
    <property type="match status" value="1"/>
</dbReference>
<evidence type="ECO:0000256" key="1">
    <source>
        <dbReference type="ARBA" id="ARBA00004141"/>
    </source>
</evidence>
<feature type="compositionally biased region" description="Low complexity" evidence="6">
    <location>
        <begin position="1"/>
        <end position="11"/>
    </location>
</feature>
<dbReference type="PANTHER" id="PTHR43791">
    <property type="entry name" value="PERMEASE-RELATED"/>
    <property type="match status" value="1"/>
</dbReference>
<dbReference type="Pfam" id="PF07690">
    <property type="entry name" value="MFS_1"/>
    <property type="match status" value="1"/>
</dbReference>
<dbReference type="OrthoDB" id="3639251at2759"/>
<evidence type="ECO:0000313" key="10">
    <source>
        <dbReference type="Proteomes" id="UP000053477"/>
    </source>
</evidence>
<dbReference type="InterPro" id="IPR011701">
    <property type="entry name" value="MFS"/>
</dbReference>
<feature type="transmembrane region" description="Helical" evidence="7">
    <location>
        <begin position="418"/>
        <end position="440"/>
    </location>
</feature>
<dbReference type="PROSITE" id="PS50850">
    <property type="entry name" value="MFS"/>
    <property type="match status" value="1"/>
</dbReference>
<dbReference type="Proteomes" id="UP000053477">
    <property type="component" value="Unassembled WGS sequence"/>
</dbReference>